<reference evidence="1" key="1">
    <citation type="submission" date="2018-05" db="EMBL/GenBank/DDBJ databases">
        <authorList>
            <person name="Lanie J.A."/>
            <person name="Ng W.-L."/>
            <person name="Kazmierczak K.M."/>
            <person name="Andrzejewski T.M."/>
            <person name="Davidsen T.M."/>
            <person name="Wayne K.J."/>
            <person name="Tettelin H."/>
            <person name="Glass J.I."/>
            <person name="Rusch D."/>
            <person name="Podicherti R."/>
            <person name="Tsui H.-C.T."/>
            <person name="Winkler M.E."/>
        </authorList>
    </citation>
    <scope>NUCLEOTIDE SEQUENCE</scope>
</reference>
<protein>
    <submittedName>
        <fullName evidence="1">Uncharacterized protein</fullName>
    </submittedName>
</protein>
<evidence type="ECO:0000313" key="1">
    <source>
        <dbReference type="EMBL" id="SVD89121.1"/>
    </source>
</evidence>
<organism evidence="1">
    <name type="scientific">marine metagenome</name>
    <dbReference type="NCBI Taxonomy" id="408172"/>
    <lineage>
        <taxon>unclassified sequences</taxon>
        <taxon>metagenomes</taxon>
        <taxon>ecological metagenomes</taxon>
    </lineage>
</organism>
<gene>
    <name evidence="1" type="ORF">METZ01_LOCUS441975</name>
</gene>
<proteinExistence type="predicted"/>
<accession>A0A382Z116</accession>
<dbReference type="EMBL" id="UINC01180098">
    <property type="protein sequence ID" value="SVD89121.1"/>
    <property type="molecule type" value="Genomic_DNA"/>
</dbReference>
<dbReference type="AlphaFoldDB" id="A0A382Z116"/>
<feature type="non-terminal residue" evidence="1">
    <location>
        <position position="67"/>
    </location>
</feature>
<sequence length="67" mass="7708">MINISKDVIWIFSLENPMALPSYIVSGILPADYNKIQKIIFLEHDNPKNFLIKKKPKVIIVGKVFHS</sequence>
<name>A0A382Z116_9ZZZZ</name>